<evidence type="ECO:0000259" key="1">
    <source>
        <dbReference type="Pfam" id="PF00557"/>
    </source>
</evidence>
<dbReference type="GeneID" id="72183861"/>
<dbReference type="SUPFAM" id="SSF55920">
    <property type="entry name" value="Creatinase/aminopeptidase"/>
    <property type="match status" value="1"/>
</dbReference>
<gene>
    <name evidence="2" type="ORF">M0R89_01640</name>
</gene>
<dbReference type="AlphaFoldDB" id="A0A8U0I036"/>
<dbReference type="Gene3D" id="3.90.230.10">
    <property type="entry name" value="Creatinase/methionine aminopeptidase superfamily"/>
    <property type="match status" value="1"/>
</dbReference>
<organism evidence="2 3">
    <name type="scientific">Halorussus limi</name>
    <dbReference type="NCBI Taxonomy" id="2938695"/>
    <lineage>
        <taxon>Archaea</taxon>
        <taxon>Methanobacteriati</taxon>
        <taxon>Methanobacteriota</taxon>
        <taxon>Stenosarchaea group</taxon>
        <taxon>Halobacteria</taxon>
        <taxon>Halobacteriales</taxon>
        <taxon>Haladaptataceae</taxon>
        <taxon>Halorussus</taxon>
    </lineage>
</organism>
<dbReference type="InterPro" id="IPR036005">
    <property type="entry name" value="Creatinase/aminopeptidase-like"/>
</dbReference>
<name>A0A8U0I036_9EURY</name>
<reference evidence="2 3" key="1">
    <citation type="submission" date="2022-04" db="EMBL/GenBank/DDBJ databases">
        <title>Diverse halophilic archaea isolated from saline environments.</title>
        <authorList>
            <person name="Cui H.-L."/>
        </authorList>
    </citation>
    <scope>NUCLEOTIDE SEQUENCE [LARGE SCALE GENOMIC DNA]</scope>
    <source>
        <strain evidence="2 3">XZYJT49</strain>
    </source>
</reference>
<dbReference type="Pfam" id="PF00557">
    <property type="entry name" value="Peptidase_M24"/>
    <property type="match status" value="1"/>
</dbReference>
<feature type="domain" description="Peptidase M24" evidence="1">
    <location>
        <begin position="127"/>
        <end position="333"/>
    </location>
</feature>
<dbReference type="RefSeq" id="WP_248652304.1">
    <property type="nucleotide sequence ID" value="NZ_CP096659.1"/>
</dbReference>
<dbReference type="InterPro" id="IPR050659">
    <property type="entry name" value="Peptidase_M24B"/>
</dbReference>
<protein>
    <submittedName>
        <fullName evidence="2">M24 family metallopeptidase</fullName>
    </submittedName>
</protein>
<sequence length="372" mass="40411">MTKQERLDAYLAENDLEAVWFARPNSFAWLTGASNVVDREGDVGVAAVGYDGDGLEVVTSNIEANRFREEELADDVSVAEFPWYEQSLSGAVADRTETPAAADFDVPGTSSVDASPLRQPLTEADVENYRELGRETAQAVESVCRELQPDDVESEVASALRVALSARDIEVPVALVGGAERARKYRHYTPTNARIGEYVLVSVTTQRDGLHASATRTVAFESEMDDDALNELGERHHAARIVETTALGATRAVADLSGDPASVFQAIQAAYEHLGHADEWENHHQGGAAGFAGREWFAAPEVPESAEITTPMAYAYNPTIRGAKSEDTVLVTDDGFEVLTDTGQWPTTPVDAYDYDAVMERPDVLVREDDGN</sequence>
<keyword evidence="3" id="KW-1185">Reference proteome</keyword>
<evidence type="ECO:0000313" key="3">
    <source>
        <dbReference type="Proteomes" id="UP000830729"/>
    </source>
</evidence>
<dbReference type="CDD" id="cd01066">
    <property type="entry name" value="APP_MetAP"/>
    <property type="match status" value="1"/>
</dbReference>
<dbReference type="InterPro" id="IPR000994">
    <property type="entry name" value="Pept_M24"/>
</dbReference>
<dbReference type="KEGG" id="halx:M0R89_01640"/>
<proteinExistence type="predicted"/>
<dbReference type="InterPro" id="IPR029149">
    <property type="entry name" value="Creatin/AminoP/Spt16_N"/>
</dbReference>
<dbReference type="SUPFAM" id="SSF53092">
    <property type="entry name" value="Creatinase/prolidase N-terminal domain"/>
    <property type="match status" value="1"/>
</dbReference>
<evidence type="ECO:0000313" key="2">
    <source>
        <dbReference type="EMBL" id="UPV76271.1"/>
    </source>
</evidence>
<dbReference type="PANTHER" id="PTHR46112:SF2">
    <property type="entry name" value="XAA-PRO AMINOPEPTIDASE P-RELATED"/>
    <property type="match status" value="1"/>
</dbReference>
<dbReference type="EMBL" id="CP096659">
    <property type="protein sequence ID" value="UPV76271.1"/>
    <property type="molecule type" value="Genomic_DNA"/>
</dbReference>
<dbReference type="PANTHER" id="PTHR46112">
    <property type="entry name" value="AMINOPEPTIDASE"/>
    <property type="match status" value="1"/>
</dbReference>
<dbReference type="Proteomes" id="UP000830729">
    <property type="component" value="Chromosome"/>
</dbReference>
<accession>A0A8U0I036</accession>